<dbReference type="EMBL" id="KN837224">
    <property type="protein sequence ID" value="KIJ32610.1"/>
    <property type="molecule type" value="Genomic_DNA"/>
</dbReference>
<feature type="compositionally biased region" description="Gly residues" evidence="1">
    <location>
        <begin position="150"/>
        <end position="160"/>
    </location>
</feature>
<evidence type="ECO:0000313" key="3">
    <source>
        <dbReference type="Proteomes" id="UP000054279"/>
    </source>
</evidence>
<proteinExistence type="predicted"/>
<evidence type="ECO:0000256" key="1">
    <source>
        <dbReference type="SAM" id="MobiDB-lite"/>
    </source>
</evidence>
<dbReference type="AlphaFoldDB" id="A0A0C9V532"/>
<dbReference type="HOGENOM" id="CLU_1403245_0_0_1"/>
<feature type="region of interest" description="Disordered" evidence="1">
    <location>
        <begin position="137"/>
        <end position="194"/>
    </location>
</feature>
<accession>A0A0C9V532</accession>
<name>A0A0C9V532_SPHS4</name>
<protein>
    <submittedName>
        <fullName evidence="2">Unplaced genomic scaffold SPHSTscaffold_149, whole genome shotgun sequence</fullName>
    </submittedName>
</protein>
<gene>
    <name evidence="2" type="ORF">M422DRAFT_52767</name>
</gene>
<keyword evidence="3" id="KW-1185">Reference proteome</keyword>
<organism evidence="2 3">
    <name type="scientific">Sphaerobolus stellatus (strain SS14)</name>
    <dbReference type="NCBI Taxonomy" id="990650"/>
    <lineage>
        <taxon>Eukaryota</taxon>
        <taxon>Fungi</taxon>
        <taxon>Dikarya</taxon>
        <taxon>Basidiomycota</taxon>
        <taxon>Agaricomycotina</taxon>
        <taxon>Agaricomycetes</taxon>
        <taxon>Phallomycetidae</taxon>
        <taxon>Geastrales</taxon>
        <taxon>Sphaerobolaceae</taxon>
        <taxon>Sphaerobolus</taxon>
    </lineage>
</organism>
<sequence>MTGRSSQNAAQVAMGSTIRKRKALEFSENVGAGIENVTSKRARSTETAVLNKPSILGVELMANEGVKRATSAEQDVAAVKDVIRIEPTATEGATSGEGDVAAVRDVEGGMFEHTSPDSDRLQQLIATPDFAIGEPALPIVSGKRGRRGKGNAGGGGGAPRGGAPRRGRSKMATENIGTPTERLSGDGDGAMVLG</sequence>
<evidence type="ECO:0000313" key="2">
    <source>
        <dbReference type="EMBL" id="KIJ32610.1"/>
    </source>
</evidence>
<reference evidence="2 3" key="1">
    <citation type="submission" date="2014-06" db="EMBL/GenBank/DDBJ databases">
        <title>Evolutionary Origins and Diversification of the Mycorrhizal Mutualists.</title>
        <authorList>
            <consortium name="DOE Joint Genome Institute"/>
            <consortium name="Mycorrhizal Genomics Consortium"/>
            <person name="Kohler A."/>
            <person name="Kuo A."/>
            <person name="Nagy L.G."/>
            <person name="Floudas D."/>
            <person name="Copeland A."/>
            <person name="Barry K.W."/>
            <person name="Cichocki N."/>
            <person name="Veneault-Fourrey C."/>
            <person name="LaButti K."/>
            <person name="Lindquist E.A."/>
            <person name="Lipzen A."/>
            <person name="Lundell T."/>
            <person name="Morin E."/>
            <person name="Murat C."/>
            <person name="Riley R."/>
            <person name="Ohm R."/>
            <person name="Sun H."/>
            <person name="Tunlid A."/>
            <person name="Henrissat B."/>
            <person name="Grigoriev I.V."/>
            <person name="Hibbett D.S."/>
            <person name="Martin F."/>
        </authorList>
    </citation>
    <scope>NUCLEOTIDE SEQUENCE [LARGE SCALE GENOMIC DNA]</scope>
    <source>
        <strain evidence="2 3">SS14</strain>
    </source>
</reference>
<dbReference type="Proteomes" id="UP000054279">
    <property type="component" value="Unassembled WGS sequence"/>
</dbReference>